<evidence type="ECO:0000256" key="4">
    <source>
        <dbReference type="ARBA" id="ARBA00023136"/>
    </source>
</evidence>
<feature type="transmembrane region" description="Helical" evidence="5">
    <location>
        <begin position="102"/>
        <end position="122"/>
    </location>
</feature>
<evidence type="ECO:0000256" key="2">
    <source>
        <dbReference type="ARBA" id="ARBA00022692"/>
    </source>
</evidence>
<reference evidence="7" key="1">
    <citation type="submission" date="2016-10" db="EMBL/GenBank/DDBJ databases">
        <title>Sequence of Gallionella enrichment culture.</title>
        <authorList>
            <person name="Poehlein A."/>
            <person name="Muehling M."/>
            <person name="Daniel R."/>
        </authorList>
    </citation>
    <scope>NUCLEOTIDE SEQUENCE</scope>
</reference>
<keyword evidence="3 5" id="KW-1133">Transmembrane helix</keyword>
<sequence>MTQLHLPHMPHFEGWYTLTHSHISVLKLFFLYALPLSIIPPMMIHYAGVTYGGQLLPTLTEMQLQTIGVAFFLTELVMTFVIAFIVQRLGSVVDIKPAFEDAYKLAVVVPTPLWLAPLFLFIPSFMVNLTIGAAAMMSSGVLIFYCVPAILRVDEEGHAMLLSGSILAAGMVAWAAMMYLTLLSWSFVTSSLLLLI</sequence>
<evidence type="ECO:0000313" key="7">
    <source>
        <dbReference type="EMBL" id="OIR14580.1"/>
    </source>
</evidence>
<name>A0A1J5TLK4_9ZZZZ</name>
<organism evidence="7">
    <name type="scientific">mine drainage metagenome</name>
    <dbReference type="NCBI Taxonomy" id="410659"/>
    <lineage>
        <taxon>unclassified sequences</taxon>
        <taxon>metagenomes</taxon>
        <taxon>ecological metagenomes</taxon>
    </lineage>
</organism>
<feature type="domain" description="Yip1" evidence="6">
    <location>
        <begin position="24"/>
        <end position="177"/>
    </location>
</feature>
<comment type="subcellular location">
    <subcellularLocation>
        <location evidence="1">Membrane</location>
        <topology evidence="1">Multi-pass membrane protein</topology>
    </subcellularLocation>
</comment>
<dbReference type="InterPro" id="IPR006977">
    <property type="entry name" value="Yip1_dom"/>
</dbReference>
<feature type="transmembrane region" description="Helical" evidence="5">
    <location>
        <begin position="128"/>
        <end position="147"/>
    </location>
</feature>
<evidence type="ECO:0000256" key="3">
    <source>
        <dbReference type="ARBA" id="ARBA00022989"/>
    </source>
</evidence>
<proteinExistence type="predicted"/>
<gene>
    <name evidence="7" type="ORF">GALL_43820</name>
</gene>
<protein>
    <recommendedName>
        <fullName evidence="6">Yip1 domain-containing protein</fullName>
    </recommendedName>
</protein>
<feature type="transmembrane region" description="Helical" evidence="5">
    <location>
        <begin position="159"/>
        <end position="188"/>
    </location>
</feature>
<evidence type="ECO:0000259" key="6">
    <source>
        <dbReference type="Pfam" id="PF04893"/>
    </source>
</evidence>
<accession>A0A1J5TLK4</accession>
<dbReference type="Pfam" id="PF04893">
    <property type="entry name" value="Yip1"/>
    <property type="match status" value="1"/>
</dbReference>
<keyword evidence="2 5" id="KW-0812">Transmembrane</keyword>
<feature type="transmembrane region" description="Helical" evidence="5">
    <location>
        <begin position="28"/>
        <end position="47"/>
    </location>
</feature>
<feature type="transmembrane region" description="Helical" evidence="5">
    <location>
        <begin position="67"/>
        <end position="90"/>
    </location>
</feature>
<keyword evidence="4 5" id="KW-0472">Membrane</keyword>
<dbReference type="EMBL" id="MLJW01000011">
    <property type="protein sequence ID" value="OIR14580.1"/>
    <property type="molecule type" value="Genomic_DNA"/>
</dbReference>
<evidence type="ECO:0000256" key="1">
    <source>
        <dbReference type="ARBA" id="ARBA00004141"/>
    </source>
</evidence>
<comment type="caution">
    <text evidence="7">The sequence shown here is derived from an EMBL/GenBank/DDBJ whole genome shotgun (WGS) entry which is preliminary data.</text>
</comment>
<evidence type="ECO:0000256" key="5">
    <source>
        <dbReference type="SAM" id="Phobius"/>
    </source>
</evidence>
<dbReference type="AlphaFoldDB" id="A0A1J5TLK4"/>
<dbReference type="GO" id="GO:0016020">
    <property type="term" value="C:membrane"/>
    <property type="evidence" value="ECO:0007669"/>
    <property type="project" value="UniProtKB-SubCell"/>
</dbReference>